<sequence length="197" mass="22469">MDMKRFAFQITLVNGTRLWPANIFPKESYYGDKAESDLEKIKDLLDREGCIDVQSSSYDQEGKQAPFQNGVIYKTDIAFIQGPIQQYNSTELTINEVFSLTEAAAYWGLTDGATIRKAIERNKFREGEQRKSDSVNLVTYPAMQRVFGAIPLTKWNDVPCLTVTKAFLDEARVLLDGYKPLYSEVAKRERKYSAPLE</sequence>
<evidence type="ECO:0000313" key="2">
    <source>
        <dbReference type="EMBL" id="MCU6793326.1"/>
    </source>
</evidence>
<evidence type="ECO:0000313" key="3">
    <source>
        <dbReference type="Proteomes" id="UP001652445"/>
    </source>
</evidence>
<protein>
    <submittedName>
        <fullName evidence="2">Helix-turn-helix domain-containing protein</fullName>
    </submittedName>
</protein>
<accession>A0ABT2UGR1</accession>
<keyword evidence="3" id="KW-1185">Reference proteome</keyword>
<reference evidence="2 3" key="1">
    <citation type="submission" date="2022-09" db="EMBL/GenBank/DDBJ databases">
        <authorList>
            <person name="Han X.L."/>
            <person name="Wang Q."/>
            <person name="Lu T."/>
        </authorList>
    </citation>
    <scope>NUCLEOTIDE SEQUENCE [LARGE SCALE GENOMIC DNA]</scope>
    <source>
        <strain evidence="2 3">WQ 127069</strain>
    </source>
</reference>
<organism evidence="2 3">
    <name type="scientific">Paenibacillus baimaensis</name>
    <dbReference type="NCBI Taxonomy" id="2982185"/>
    <lineage>
        <taxon>Bacteria</taxon>
        <taxon>Bacillati</taxon>
        <taxon>Bacillota</taxon>
        <taxon>Bacilli</taxon>
        <taxon>Bacillales</taxon>
        <taxon>Paenibacillaceae</taxon>
        <taxon>Paenibacillus</taxon>
    </lineage>
</organism>
<feature type="domain" description="Helix-turn-helix" evidence="1">
    <location>
        <begin position="94"/>
        <end position="150"/>
    </location>
</feature>
<comment type="caution">
    <text evidence="2">The sequence shown here is derived from an EMBL/GenBank/DDBJ whole genome shotgun (WGS) entry which is preliminary data.</text>
</comment>
<gene>
    <name evidence="2" type="ORF">OB236_14525</name>
</gene>
<proteinExistence type="predicted"/>
<name>A0ABT2UGR1_9BACL</name>
<dbReference type="Pfam" id="PF20038">
    <property type="entry name" value="HTH_59"/>
    <property type="match status" value="1"/>
</dbReference>
<dbReference type="RefSeq" id="WP_262684630.1">
    <property type="nucleotide sequence ID" value="NZ_JAOQIO010000044.1"/>
</dbReference>
<dbReference type="Proteomes" id="UP001652445">
    <property type="component" value="Unassembled WGS sequence"/>
</dbReference>
<dbReference type="InterPro" id="IPR045403">
    <property type="entry name" value="HTH_59_Firmicutes_type"/>
</dbReference>
<evidence type="ECO:0000259" key="1">
    <source>
        <dbReference type="Pfam" id="PF20038"/>
    </source>
</evidence>
<dbReference type="EMBL" id="JAOQIO010000044">
    <property type="protein sequence ID" value="MCU6793326.1"/>
    <property type="molecule type" value="Genomic_DNA"/>
</dbReference>